<protein>
    <submittedName>
        <fullName evidence="2">Uncharacterized protein</fullName>
    </submittedName>
</protein>
<dbReference type="AlphaFoldDB" id="A0AAV1PRS3"/>
<gene>
    <name evidence="2" type="ORF">FSCOSCO3_A007155</name>
</gene>
<evidence type="ECO:0000256" key="1">
    <source>
        <dbReference type="SAM" id="MobiDB-lite"/>
    </source>
</evidence>
<dbReference type="EMBL" id="CAWUFR010000219">
    <property type="protein sequence ID" value="CAK6972991.1"/>
    <property type="molecule type" value="Genomic_DNA"/>
</dbReference>
<keyword evidence="3" id="KW-1185">Reference proteome</keyword>
<evidence type="ECO:0000313" key="2">
    <source>
        <dbReference type="EMBL" id="CAK6972991.1"/>
    </source>
</evidence>
<evidence type="ECO:0000313" key="3">
    <source>
        <dbReference type="Proteomes" id="UP001314229"/>
    </source>
</evidence>
<feature type="region of interest" description="Disordered" evidence="1">
    <location>
        <begin position="46"/>
        <end position="76"/>
    </location>
</feature>
<accession>A0AAV1PRS3</accession>
<proteinExistence type="predicted"/>
<sequence length="76" mass="9198">MEKRFEVKVPNATRPPFPRLITRQTETDEAEGHRWRGETAVKIERDYTDRRRENKEQEVQYQREGERDQGLNPTQL</sequence>
<name>A0AAV1PRS3_SCOSC</name>
<feature type="compositionally biased region" description="Basic and acidic residues" evidence="1">
    <location>
        <begin position="46"/>
        <end position="69"/>
    </location>
</feature>
<comment type="caution">
    <text evidence="2">The sequence shown here is derived from an EMBL/GenBank/DDBJ whole genome shotgun (WGS) entry which is preliminary data.</text>
</comment>
<reference evidence="2 3" key="1">
    <citation type="submission" date="2024-01" db="EMBL/GenBank/DDBJ databases">
        <authorList>
            <person name="Alioto T."/>
            <person name="Alioto T."/>
            <person name="Gomez Garrido J."/>
        </authorList>
    </citation>
    <scope>NUCLEOTIDE SEQUENCE [LARGE SCALE GENOMIC DNA]</scope>
</reference>
<organism evidence="2 3">
    <name type="scientific">Scomber scombrus</name>
    <name type="common">Atlantic mackerel</name>
    <name type="synonym">Scomber vernalis</name>
    <dbReference type="NCBI Taxonomy" id="13677"/>
    <lineage>
        <taxon>Eukaryota</taxon>
        <taxon>Metazoa</taxon>
        <taxon>Chordata</taxon>
        <taxon>Craniata</taxon>
        <taxon>Vertebrata</taxon>
        <taxon>Euteleostomi</taxon>
        <taxon>Actinopterygii</taxon>
        <taxon>Neopterygii</taxon>
        <taxon>Teleostei</taxon>
        <taxon>Neoteleostei</taxon>
        <taxon>Acanthomorphata</taxon>
        <taxon>Pelagiaria</taxon>
        <taxon>Scombriformes</taxon>
        <taxon>Scombridae</taxon>
        <taxon>Scomber</taxon>
    </lineage>
</organism>
<dbReference type="Proteomes" id="UP001314229">
    <property type="component" value="Unassembled WGS sequence"/>
</dbReference>